<sequence length="309" mass="34430">MPDTAALEALLDQLPQALLLHEAGRVTHLNRPAQELWGVSLQRARGRTILEVVRRHTLEELARHGGELEIETAGRTLLCRGTPGALIITDITEKKARERELREVMAVLSHEFRTPVAGILGVLEALQYEMPPELQQNFVEQGLAEIRRLSRLVEDMTVGFRISTVREFEFGEVMARARRLLENELETRRVRLEVHGEATLVRADPDKLLQVLLNLVENAVRYGPQPGTVQVQVCDLGDAVHLEVIDGGQELPDYQRIFEPHQRGERARGPGSGMGLYIIRTIVEAWGGNVSAGHRPGVGNVFGVSVPKQ</sequence>
<keyword evidence="7" id="KW-0547">Nucleotide-binding</keyword>
<evidence type="ECO:0000256" key="6">
    <source>
        <dbReference type="ARBA" id="ARBA00022692"/>
    </source>
</evidence>
<dbReference type="Pfam" id="PF02518">
    <property type="entry name" value="HATPase_c"/>
    <property type="match status" value="1"/>
</dbReference>
<dbReference type="PROSITE" id="PS50109">
    <property type="entry name" value="HIS_KIN"/>
    <property type="match status" value="1"/>
</dbReference>
<gene>
    <name evidence="14" type="ORF">HNR42_001592</name>
</gene>
<dbReference type="RefSeq" id="WP_183986328.1">
    <property type="nucleotide sequence ID" value="NZ_JACHHG010000005.1"/>
</dbReference>
<dbReference type="Pfam" id="PF13188">
    <property type="entry name" value="PAS_8"/>
    <property type="match status" value="1"/>
</dbReference>
<dbReference type="InterPro" id="IPR003594">
    <property type="entry name" value="HATPase_dom"/>
</dbReference>
<dbReference type="Gene3D" id="3.30.565.10">
    <property type="entry name" value="Histidine kinase-like ATPase, C-terminal domain"/>
    <property type="match status" value="1"/>
</dbReference>
<evidence type="ECO:0000313" key="15">
    <source>
        <dbReference type="Proteomes" id="UP000569951"/>
    </source>
</evidence>
<dbReference type="SMART" id="SM00387">
    <property type="entry name" value="HATPase_c"/>
    <property type="match status" value="1"/>
</dbReference>
<dbReference type="EMBL" id="JACHHG010000005">
    <property type="protein sequence ID" value="MBB6098167.1"/>
    <property type="molecule type" value="Genomic_DNA"/>
</dbReference>
<dbReference type="GO" id="GO:0007234">
    <property type="term" value="P:osmosensory signaling via phosphorelay pathway"/>
    <property type="evidence" value="ECO:0007669"/>
    <property type="project" value="TreeGrafter"/>
</dbReference>
<dbReference type="PANTHER" id="PTHR42878">
    <property type="entry name" value="TWO-COMPONENT HISTIDINE KINASE"/>
    <property type="match status" value="1"/>
</dbReference>
<feature type="domain" description="Histidine kinase" evidence="13">
    <location>
        <begin position="107"/>
        <end position="309"/>
    </location>
</feature>
<dbReference type="Pfam" id="PF00512">
    <property type="entry name" value="HisKA"/>
    <property type="match status" value="1"/>
</dbReference>
<keyword evidence="15" id="KW-1185">Reference proteome</keyword>
<evidence type="ECO:0000313" key="14">
    <source>
        <dbReference type="EMBL" id="MBB6098167.1"/>
    </source>
</evidence>
<keyword evidence="9" id="KW-0067">ATP-binding</keyword>
<evidence type="ECO:0000259" key="13">
    <source>
        <dbReference type="PROSITE" id="PS50109"/>
    </source>
</evidence>
<dbReference type="InterPro" id="IPR036097">
    <property type="entry name" value="HisK_dim/P_sf"/>
</dbReference>
<dbReference type="InterPro" id="IPR036890">
    <property type="entry name" value="HATPase_C_sf"/>
</dbReference>
<dbReference type="Proteomes" id="UP000569951">
    <property type="component" value="Unassembled WGS sequence"/>
</dbReference>
<evidence type="ECO:0000256" key="11">
    <source>
        <dbReference type="ARBA" id="ARBA00023012"/>
    </source>
</evidence>
<organism evidence="14 15">
    <name type="scientific">Deinobacterium chartae</name>
    <dbReference type="NCBI Taxonomy" id="521158"/>
    <lineage>
        <taxon>Bacteria</taxon>
        <taxon>Thermotogati</taxon>
        <taxon>Deinococcota</taxon>
        <taxon>Deinococci</taxon>
        <taxon>Deinococcales</taxon>
        <taxon>Deinococcaceae</taxon>
        <taxon>Deinobacterium</taxon>
    </lineage>
</organism>
<evidence type="ECO:0000256" key="3">
    <source>
        <dbReference type="ARBA" id="ARBA00012438"/>
    </source>
</evidence>
<keyword evidence="5" id="KW-0808">Transferase</keyword>
<dbReference type="AlphaFoldDB" id="A0A841HXN4"/>
<comment type="subcellular location">
    <subcellularLocation>
        <location evidence="2">Membrane</location>
        <topology evidence="2">Multi-pass membrane protein</topology>
    </subcellularLocation>
</comment>
<dbReference type="GO" id="GO:0030295">
    <property type="term" value="F:protein kinase activator activity"/>
    <property type="evidence" value="ECO:0007669"/>
    <property type="project" value="TreeGrafter"/>
</dbReference>
<dbReference type="GO" id="GO:0000155">
    <property type="term" value="F:phosphorelay sensor kinase activity"/>
    <property type="evidence" value="ECO:0007669"/>
    <property type="project" value="InterPro"/>
</dbReference>
<evidence type="ECO:0000256" key="5">
    <source>
        <dbReference type="ARBA" id="ARBA00022679"/>
    </source>
</evidence>
<accession>A0A841HXN4</accession>
<dbReference type="CDD" id="cd00082">
    <property type="entry name" value="HisKA"/>
    <property type="match status" value="1"/>
</dbReference>
<dbReference type="SUPFAM" id="SSF55785">
    <property type="entry name" value="PYP-like sensor domain (PAS domain)"/>
    <property type="match status" value="1"/>
</dbReference>
<keyword evidence="6" id="KW-0812">Transmembrane</keyword>
<dbReference type="SMART" id="SM00388">
    <property type="entry name" value="HisKA"/>
    <property type="match status" value="1"/>
</dbReference>
<evidence type="ECO:0000256" key="8">
    <source>
        <dbReference type="ARBA" id="ARBA00022777"/>
    </source>
</evidence>
<reference evidence="14 15" key="1">
    <citation type="submission" date="2020-08" db="EMBL/GenBank/DDBJ databases">
        <title>Genomic Encyclopedia of Type Strains, Phase IV (KMG-IV): sequencing the most valuable type-strain genomes for metagenomic binning, comparative biology and taxonomic classification.</title>
        <authorList>
            <person name="Goeker M."/>
        </authorList>
    </citation>
    <scope>NUCLEOTIDE SEQUENCE [LARGE SCALE GENOMIC DNA]</scope>
    <source>
        <strain evidence="14 15">DSM 21458</strain>
    </source>
</reference>
<dbReference type="InterPro" id="IPR035965">
    <property type="entry name" value="PAS-like_dom_sf"/>
</dbReference>
<dbReference type="InterPro" id="IPR000014">
    <property type="entry name" value="PAS"/>
</dbReference>
<dbReference type="Gene3D" id="3.30.450.20">
    <property type="entry name" value="PAS domain"/>
    <property type="match status" value="1"/>
</dbReference>
<keyword evidence="11" id="KW-0902">Two-component regulatory system</keyword>
<evidence type="ECO:0000256" key="7">
    <source>
        <dbReference type="ARBA" id="ARBA00022741"/>
    </source>
</evidence>
<keyword evidence="12" id="KW-0472">Membrane</keyword>
<dbReference type="Gene3D" id="1.10.287.130">
    <property type="match status" value="1"/>
</dbReference>
<dbReference type="GO" id="GO:0000156">
    <property type="term" value="F:phosphorelay response regulator activity"/>
    <property type="evidence" value="ECO:0007669"/>
    <property type="project" value="TreeGrafter"/>
</dbReference>
<dbReference type="PANTHER" id="PTHR42878:SF7">
    <property type="entry name" value="SENSOR HISTIDINE KINASE GLRK"/>
    <property type="match status" value="1"/>
</dbReference>
<keyword evidence="4" id="KW-0597">Phosphoprotein</keyword>
<dbReference type="InterPro" id="IPR005467">
    <property type="entry name" value="His_kinase_dom"/>
</dbReference>
<protein>
    <recommendedName>
        <fullName evidence="3">histidine kinase</fullName>
        <ecNumber evidence="3">2.7.13.3</ecNumber>
    </recommendedName>
</protein>
<comment type="caution">
    <text evidence="14">The sequence shown here is derived from an EMBL/GenBank/DDBJ whole genome shotgun (WGS) entry which is preliminary data.</text>
</comment>
<comment type="catalytic activity">
    <reaction evidence="1">
        <text>ATP + protein L-histidine = ADP + protein N-phospho-L-histidine.</text>
        <dbReference type="EC" id="2.7.13.3"/>
    </reaction>
</comment>
<evidence type="ECO:0000256" key="12">
    <source>
        <dbReference type="ARBA" id="ARBA00023136"/>
    </source>
</evidence>
<dbReference type="PRINTS" id="PR00344">
    <property type="entry name" value="BCTRLSENSOR"/>
</dbReference>
<dbReference type="SUPFAM" id="SSF55874">
    <property type="entry name" value="ATPase domain of HSP90 chaperone/DNA topoisomerase II/histidine kinase"/>
    <property type="match status" value="1"/>
</dbReference>
<dbReference type="InterPro" id="IPR050351">
    <property type="entry name" value="BphY/WalK/GraS-like"/>
</dbReference>
<keyword evidence="8 14" id="KW-0418">Kinase</keyword>
<evidence type="ECO:0000256" key="10">
    <source>
        <dbReference type="ARBA" id="ARBA00022989"/>
    </source>
</evidence>
<proteinExistence type="predicted"/>
<name>A0A841HXN4_9DEIO</name>
<dbReference type="EC" id="2.7.13.3" evidence="3"/>
<dbReference type="GO" id="GO:0005524">
    <property type="term" value="F:ATP binding"/>
    <property type="evidence" value="ECO:0007669"/>
    <property type="project" value="UniProtKB-KW"/>
</dbReference>
<evidence type="ECO:0000256" key="1">
    <source>
        <dbReference type="ARBA" id="ARBA00000085"/>
    </source>
</evidence>
<dbReference type="SUPFAM" id="SSF47384">
    <property type="entry name" value="Homodimeric domain of signal transducing histidine kinase"/>
    <property type="match status" value="1"/>
</dbReference>
<evidence type="ECO:0000256" key="4">
    <source>
        <dbReference type="ARBA" id="ARBA00022553"/>
    </source>
</evidence>
<evidence type="ECO:0000256" key="2">
    <source>
        <dbReference type="ARBA" id="ARBA00004141"/>
    </source>
</evidence>
<dbReference type="InterPro" id="IPR004358">
    <property type="entry name" value="Sig_transdc_His_kin-like_C"/>
</dbReference>
<dbReference type="GO" id="GO:0016020">
    <property type="term" value="C:membrane"/>
    <property type="evidence" value="ECO:0007669"/>
    <property type="project" value="UniProtKB-SubCell"/>
</dbReference>
<evidence type="ECO:0000256" key="9">
    <source>
        <dbReference type="ARBA" id="ARBA00022840"/>
    </source>
</evidence>
<dbReference type="InterPro" id="IPR003661">
    <property type="entry name" value="HisK_dim/P_dom"/>
</dbReference>
<keyword evidence="10" id="KW-1133">Transmembrane helix</keyword>